<dbReference type="CDD" id="cd00085">
    <property type="entry name" value="HNHc"/>
    <property type="match status" value="1"/>
</dbReference>
<name>A0A9W4SJW6_9GLOM</name>
<dbReference type="InterPro" id="IPR003615">
    <property type="entry name" value="HNH_nuc"/>
</dbReference>
<sequence length="682" mass="79561">KGYINCGENAVEPNQFSLRGKLGYLFLRFEIADKGVTPYEYNEATNTVIAREGIRKFKPFFESIESGKKRDLRYLENNAKKEITFYGDDRKTIEKAITGGKEIYAWEKDQEKNVVEMVINDLHKKMKITEFTEKEVNEWVNGSAYKPSEVVGLREWSDDKAKNFFMFKDDSYDTAEQKVKEIKDKITNGESFMYHCEHCQEAGKSSFTRDFVNLKTGVAIYKFEKKQLELLEIQNKNSDRIATHLFAMMFGLISINKEQFGEFGYNLHKREAMKKGQFPTPLHICELMALLFVPKEQIKYNEKGEIDDSSFEWYKDRLVYEPCVGTVYVLNKEGIPLMPCRIIKARHLLKSKRAKITNYQPFTIQLNFECENKVQDITLGTDLAGKQGGLSAVSGDKELYSAEFKIRGQEAVKLISTRRHIMSKLNSHLQLIKKVCEILPINKTIIEVAKFDIQKMKNPHIKGIEYRQGEQLGWENVKSYVRFRDKYQCQAKKTCKNKNFEVHHLETRMTGGNAPNNFLTLCKEHHQEVTDKKRKLEIKRGQSYRHASYLNMMRLELVKRLKELYKNVQTTYGYLTKSVRKEHDLEKSHRIDALCITGNPSVERAKEWWIVKQVRKKKRSLHEADPRKDKVRLGDEVGFISGFGVGKKVVYVRDIENKSVQISPKDRQTNPNYLKLINRNNN</sequence>
<organism evidence="2 3">
    <name type="scientific">Funneliformis geosporum</name>
    <dbReference type="NCBI Taxonomy" id="1117311"/>
    <lineage>
        <taxon>Eukaryota</taxon>
        <taxon>Fungi</taxon>
        <taxon>Fungi incertae sedis</taxon>
        <taxon>Mucoromycota</taxon>
        <taxon>Glomeromycotina</taxon>
        <taxon>Glomeromycetes</taxon>
        <taxon>Glomerales</taxon>
        <taxon>Glomeraceae</taxon>
        <taxon>Funneliformis</taxon>
    </lineage>
</organism>
<feature type="domain" description="HNH nuclease" evidence="1">
    <location>
        <begin position="476"/>
        <end position="527"/>
    </location>
</feature>
<dbReference type="InterPro" id="IPR025938">
    <property type="entry name" value="RRXRR_dom"/>
</dbReference>
<accession>A0A9W4SJW6</accession>
<feature type="non-terminal residue" evidence="2">
    <location>
        <position position="1"/>
    </location>
</feature>
<dbReference type="SMART" id="SM00507">
    <property type="entry name" value="HNHc"/>
    <property type="match status" value="1"/>
</dbReference>
<evidence type="ECO:0000259" key="1">
    <source>
        <dbReference type="SMART" id="SM00507"/>
    </source>
</evidence>
<dbReference type="EMBL" id="CAMKVN010000911">
    <property type="protein sequence ID" value="CAI2172203.1"/>
    <property type="molecule type" value="Genomic_DNA"/>
</dbReference>
<comment type="caution">
    <text evidence="2">The sequence shown here is derived from an EMBL/GenBank/DDBJ whole genome shotgun (WGS) entry which is preliminary data.</text>
</comment>
<evidence type="ECO:0000313" key="3">
    <source>
        <dbReference type="Proteomes" id="UP001153678"/>
    </source>
</evidence>
<dbReference type="Pfam" id="PF14239">
    <property type="entry name" value="RRXRR"/>
    <property type="match status" value="2"/>
</dbReference>
<dbReference type="Proteomes" id="UP001153678">
    <property type="component" value="Unassembled WGS sequence"/>
</dbReference>
<dbReference type="AlphaFoldDB" id="A0A9W4SJW6"/>
<proteinExistence type="predicted"/>
<protein>
    <submittedName>
        <fullName evidence="2">8022_t:CDS:1</fullName>
    </submittedName>
</protein>
<keyword evidence="3" id="KW-1185">Reference proteome</keyword>
<reference evidence="2" key="1">
    <citation type="submission" date="2022-08" db="EMBL/GenBank/DDBJ databases">
        <authorList>
            <person name="Kallberg Y."/>
            <person name="Tangrot J."/>
            <person name="Rosling A."/>
        </authorList>
    </citation>
    <scope>NUCLEOTIDE SEQUENCE</scope>
    <source>
        <strain evidence="2">Wild A</strain>
    </source>
</reference>
<evidence type="ECO:0000313" key="2">
    <source>
        <dbReference type="EMBL" id="CAI2172203.1"/>
    </source>
</evidence>
<gene>
    <name evidence="2" type="ORF">FWILDA_LOCUS5459</name>
</gene>